<evidence type="ECO:0000256" key="6">
    <source>
        <dbReference type="RuleBase" id="RU003915"/>
    </source>
</evidence>
<comment type="similarity">
    <text evidence="2 6">Belongs to the FKBP-type PPIase family.</text>
</comment>
<comment type="catalytic activity">
    <reaction evidence="1 5 6">
        <text>[protein]-peptidylproline (omega=180) = [protein]-peptidylproline (omega=0)</text>
        <dbReference type="Rhea" id="RHEA:16237"/>
        <dbReference type="Rhea" id="RHEA-COMP:10747"/>
        <dbReference type="Rhea" id="RHEA-COMP:10748"/>
        <dbReference type="ChEBI" id="CHEBI:83833"/>
        <dbReference type="ChEBI" id="CHEBI:83834"/>
        <dbReference type="EC" id="5.2.1.8"/>
    </reaction>
</comment>
<dbReference type="InterPro" id="IPR036944">
    <property type="entry name" value="PPIase_FKBP_N_sf"/>
</dbReference>
<evidence type="ECO:0000256" key="3">
    <source>
        <dbReference type="ARBA" id="ARBA00023110"/>
    </source>
</evidence>
<dbReference type="SUPFAM" id="SSF54534">
    <property type="entry name" value="FKBP-like"/>
    <property type="match status" value="1"/>
</dbReference>
<dbReference type="Gene3D" id="3.10.50.40">
    <property type="match status" value="1"/>
</dbReference>
<dbReference type="PANTHER" id="PTHR43811:SF19">
    <property type="entry name" value="39 KDA FK506-BINDING NUCLEAR PROTEIN"/>
    <property type="match status" value="1"/>
</dbReference>
<keyword evidence="4 5" id="KW-0413">Isomerase</keyword>
<organism evidence="8 9">
    <name type="scientific">Alloalcanivorax profundimaris</name>
    <dbReference type="NCBI Taxonomy" id="2735259"/>
    <lineage>
        <taxon>Bacteria</taxon>
        <taxon>Pseudomonadati</taxon>
        <taxon>Pseudomonadota</taxon>
        <taxon>Gammaproteobacteria</taxon>
        <taxon>Oceanospirillales</taxon>
        <taxon>Alcanivoracaceae</taxon>
        <taxon>Alloalcanivorax</taxon>
    </lineage>
</organism>
<dbReference type="Gene3D" id="1.10.287.460">
    <property type="entry name" value="Peptidyl-prolyl cis-trans isomerase, FKBP-type, N-terminal domain"/>
    <property type="match status" value="1"/>
</dbReference>
<keyword evidence="9" id="KW-1185">Reference proteome</keyword>
<evidence type="ECO:0000256" key="1">
    <source>
        <dbReference type="ARBA" id="ARBA00000971"/>
    </source>
</evidence>
<gene>
    <name evidence="8" type="ORF">Y5W_02996</name>
</gene>
<comment type="caution">
    <text evidence="8">The sequence shown here is derived from an EMBL/GenBank/DDBJ whole genome shotgun (WGS) entry which is preliminary data.</text>
</comment>
<dbReference type="EC" id="5.2.1.8" evidence="6"/>
<dbReference type="EMBL" id="ARXX01000055">
    <property type="protein sequence ID" value="MBF5057702.1"/>
    <property type="molecule type" value="Genomic_DNA"/>
</dbReference>
<feature type="domain" description="PPIase FKBP-type" evidence="7">
    <location>
        <begin position="148"/>
        <end position="234"/>
    </location>
</feature>
<evidence type="ECO:0000313" key="9">
    <source>
        <dbReference type="Proteomes" id="UP000662703"/>
    </source>
</evidence>
<sequence>MKILILGALPLAILAGCSHNPPTTTTELENNQQKASYAAGMLLGEQIGNTLARNNLDQNLFLEALQDKLKGQDPRLSEEEARAASTAYQEEVKQRVEEEKQQTMARNAAQGQAFMEKNQQRPGVKTLPSGLQYEVLTESSSGATPDANDAVRVHYAGTLLDGTFVESSMARGEAVRVNMGVALKGWQKALVHMKEGEKWRLFVPPELAYGEKGLRDKVPPQSTLIYELQLVEVIDRS</sequence>
<evidence type="ECO:0000256" key="5">
    <source>
        <dbReference type="PROSITE-ProRule" id="PRU00277"/>
    </source>
</evidence>
<dbReference type="PROSITE" id="PS51257">
    <property type="entry name" value="PROKAR_LIPOPROTEIN"/>
    <property type="match status" value="1"/>
</dbReference>
<keyword evidence="3 5" id="KW-0697">Rotamase</keyword>
<proteinExistence type="inferred from homology"/>
<dbReference type="InterPro" id="IPR046357">
    <property type="entry name" value="PPIase_dom_sf"/>
</dbReference>
<accession>A0ABS0AU94</accession>
<dbReference type="Pfam" id="PF00254">
    <property type="entry name" value="FKBP_C"/>
    <property type="match status" value="1"/>
</dbReference>
<dbReference type="InterPro" id="IPR001179">
    <property type="entry name" value="PPIase_FKBP_dom"/>
</dbReference>
<name>A0ABS0AU94_9GAMM</name>
<dbReference type="PANTHER" id="PTHR43811">
    <property type="entry name" value="FKBP-TYPE PEPTIDYL-PROLYL CIS-TRANS ISOMERASE FKPA"/>
    <property type="match status" value="1"/>
</dbReference>
<evidence type="ECO:0000256" key="2">
    <source>
        <dbReference type="ARBA" id="ARBA00006577"/>
    </source>
</evidence>
<evidence type="ECO:0000256" key="4">
    <source>
        <dbReference type="ARBA" id="ARBA00023235"/>
    </source>
</evidence>
<reference evidence="8 9" key="1">
    <citation type="submission" date="2012-09" db="EMBL/GenBank/DDBJ databases">
        <title>Genome Sequence of alkane-degrading Bacterium Alcanivorax sp. 521-1.</title>
        <authorList>
            <person name="Lai Q."/>
            <person name="Shao Z."/>
        </authorList>
    </citation>
    <scope>NUCLEOTIDE SEQUENCE [LARGE SCALE GENOMIC DNA]</scope>
    <source>
        <strain evidence="8 9">521-1</strain>
    </source>
</reference>
<dbReference type="InterPro" id="IPR000774">
    <property type="entry name" value="PPIase_FKBP_N"/>
</dbReference>
<protein>
    <recommendedName>
        <fullName evidence="6">Peptidyl-prolyl cis-trans isomerase</fullName>
        <ecNumber evidence="6">5.2.1.8</ecNumber>
    </recommendedName>
</protein>
<dbReference type="Proteomes" id="UP000662703">
    <property type="component" value="Unassembled WGS sequence"/>
</dbReference>
<dbReference type="PROSITE" id="PS50059">
    <property type="entry name" value="FKBP_PPIASE"/>
    <property type="match status" value="1"/>
</dbReference>
<evidence type="ECO:0000259" key="7">
    <source>
        <dbReference type="PROSITE" id="PS50059"/>
    </source>
</evidence>
<dbReference type="GO" id="GO:0016853">
    <property type="term" value="F:isomerase activity"/>
    <property type="evidence" value="ECO:0007669"/>
    <property type="project" value="UniProtKB-KW"/>
</dbReference>
<evidence type="ECO:0000313" key="8">
    <source>
        <dbReference type="EMBL" id="MBF5057702.1"/>
    </source>
</evidence>
<dbReference type="Pfam" id="PF01346">
    <property type="entry name" value="FKBP_N"/>
    <property type="match status" value="1"/>
</dbReference>
<dbReference type="RefSeq" id="WP_194865862.1">
    <property type="nucleotide sequence ID" value="NZ_ARXX01000055.1"/>
</dbReference>